<feature type="repeat" description="PPR" evidence="2">
    <location>
        <begin position="286"/>
        <end position="320"/>
    </location>
</feature>
<evidence type="ECO:0000256" key="1">
    <source>
        <dbReference type="ARBA" id="ARBA00022737"/>
    </source>
</evidence>
<dbReference type="EMBL" id="JAKUCV010005784">
    <property type="protein sequence ID" value="KAJ4829894.1"/>
    <property type="molecule type" value="Genomic_DNA"/>
</dbReference>
<dbReference type="GO" id="GO:0003723">
    <property type="term" value="F:RNA binding"/>
    <property type="evidence" value="ECO:0007669"/>
    <property type="project" value="InterPro"/>
</dbReference>
<proteinExistence type="predicted"/>
<dbReference type="AlphaFoldDB" id="A0A9Q0FE70"/>
<dbReference type="Gene3D" id="1.25.40.10">
    <property type="entry name" value="Tetratricopeptide repeat domain"/>
    <property type="match status" value="3"/>
</dbReference>
<name>A0A9Q0FE70_9ROSI</name>
<sequence>MLSMTQNHIYDWGMKELVVSIGAFPFWKLFALNSSRHRPLPSIFVLKFGLLSDVFVGTSLLHFYGVYGFAFDAGKLFEEMPNKNVVSWTALMVSYMDYGEPSTVLTLYRSMRHEGVSCNENTLATVIISCVSLDNELLGHQVLGQVIKFGLGTNTSVSISLVSLLGSFGIMQEVYNTFYGINDPDIISWNSLISANVRSGLFEESLRCFHQMRHVYGQTNSTTLSALLAGCGSAGDLKWGRGLHSLVLKFGLDSNVCLCNTLIGMYSDTGQFRDAELVFQGMADRDAISWNSMLACYAQEGNCQDALKIFARMFHIDKTANYITFTSALAACSDPEFFDEGRRAHALAIFTGLHDNLIVGNALITLYAKLDMMGEARKIFLMSSHILNVNWVFISTAEFVSTFLAHLP</sequence>
<keyword evidence="4" id="KW-1185">Reference proteome</keyword>
<dbReference type="PANTHER" id="PTHR24015">
    <property type="entry name" value="OS07G0578800 PROTEIN-RELATED"/>
    <property type="match status" value="1"/>
</dbReference>
<evidence type="ECO:0000256" key="2">
    <source>
        <dbReference type="PROSITE-ProRule" id="PRU00708"/>
    </source>
</evidence>
<organism evidence="3 4">
    <name type="scientific">Turnera subulata</name>
    <dbReference type="NCBI Taxonomy" id="218843"/>
    <lineage>
        <taxon>Eukaryota</taxon>
        <taxon>Viridiplantae</taxon>
        <taxon>Streptophyta</taxon>
        <taxon>Embryophyta</taxon>
        <taxon>Tracheophyta</taxon>
        <taxon>Spermatophyta</taxon>
        <taxon>Magnoliopsida</taxon>
        <taxon>eudicotyledons</taxon>
        <taxon>Gunneridae</taxon>
        <taxon>Pentapetalae</taxon>
        <taxon>rosids</taxon>
        <taxon>fabids</taxon>
        <taxon>Malpighiales</taxon>
        <taxon>Passifloraceae</taxon>
        <taxon>Turnera</taxon>
    </lineage>
</organism>
<dbReference type="InterPro" id="IPR002885">
    <property type="entry name" value="PPR_rpt"/>
</dbReference>
<dbReference type="NCBIfam" id="TIGR00756">
    <property type="entry name" value="PPR"/>
    <property type="match status" value="4"/>
</dbReference>
<dbReference type="InterPro" id="IPR046960">
    <property type="entry name" value="PPR_At4g14850-like_plant"/>
</dbReference>
<feature type="repeat" description="PPR" evidence="2">
    <location>
        <begin position="84"/>
        <end position="118"/>
    </location>
</feature>
<evidence type="ECO:0000313" key="4">
    <source>
        <dbReference type="Proteomes" id="UP001141552"/>
    </source>
</evidence>
<feature type="repeat" description="PPR" evidence="2">
    <location>
        <begin position="185"/>
        <end position="215"/>
    </location>
</feature>
<dbReference type="Proteomes" id="UP001141552">
    <property type="component" value="Unassembled WGS sequence"/>
</dbReference>
<dbReference type="InterPro" id="IPR011990">
    <property type="entry name" value="TPR-like_helical_dom_sf"/>
</dbReference>
<keyword evidence="1" id="KW-0677">Repeat</keyword>
<reference evidence="3" key="1">
    <citation type="submission" date="2022-02" db="EMBL/GenBank/DDBJ databases">
        <authorList>
            <person name="Henning P.M."/>
            <person name="McCubbin A.G."/>
            <person name="Shore J.S."/>
        </authorList>
    </citation>
    <scope>NUCLEOTIDE SEQUENCE</scope>
    <source>
        <strain evidence="3">F60SS</strain>
        <tissue evidence="3">Leaves</tissue>
    </source>
</reference>
<dbReference type="GO" id="GO:0009451">
    <property type="term" value="P:RNA modification"/>
    <property type="evidence" value="ECO:0007669"/>
    <property type="project" value="InterPro"/>
</dbReference>
<accession>A0A9Q0FE70</accession>
<dbReference type="OrthoDB" id="607373at2759"/>
<comment type="caution">
    <text evidence="3">The sequence shown here is derived from an EMBL/GenBank/DDBJ whole genome shotgun (WGS) entry which is preliminary data.</text>
</comment>
<reference evidence="3" key="2">
    <citation type="journal article" date="2023" name="Plants (Basel)">
        <title>Annotation of the Turnera subulata (Passifloraceae) Draft Genome Reveals the S-Locus Evolved after the Divergence of Turneroideae from Passifloroideae in a Stepwise Manner.</title>
        <authorList>
            <person name="Henning P.M."/>
            <person name="Roalson E.H."/>
            <person name="Mir W."/>
            <person name="McCubbin A.G."/>
            <person name="Shore J.S."/>
        </authorList>
    </citation>
    <scope>NUCLEOTIDE SEQUENCE</scope>
    <source>
        <strain evidence="3">F60SS</strain>
    </source>
</reference>
<dbReference type="FunFam" id="1.25.40.10:FF:000073">
    <property type="entry name" value="Pentatricopeptide repeat-containing protein chloroplastic"/>
    <property type="match status" value="1"/>
</dbReference>
<dbReference type="Pfam" id="PF01535">
    <property type="entry name" value="PPR"/>
    <property type="match status" value="6"/>
</dbReference>
<dbReference type="PANTHER" id="PTHR24015:SF548">
    <property type="entry name" value="OS08G0340900 PROTEIN"/>
    <property type="match status" value="1"/>
</dbReference>
<dbReference type="PROSITE" id="PS51375">
    <property type="entry name" value="PPR"/>
    <property type="match status" value="3"/>
</dbReference>
<evidence type="ECO:0000313" key="3">
    <source>
        <dbReference type="EMBL" id="KAJ4829894.1"/>
    </source>
</evidence>
<gene>
    <name evidence="3" type="ORF">Tsubulata_013156</name>
</gene>
<evidence type="ECO:0008006" key="5">
    <source>
        <dbReference type="Google" id="ProtNLM"/>
    </source>
</evidence>
<protein>
    <recommendedName>
        <fullName evidence="5">Pentatricopeptide repeat-containing protein</fullName>
    </recommendedName>
</protein>